<dbReference type="EMBL" id="CP011801">
    <property type="protein sequence ID" value="ALA61140.1"/>
    <property type="molecule type" value="Genomic_DNA"/>
</dbReference>
<evidence type="ECO:0000313" key="2">
    <source>
        <dbReference type="EMBL" id="ALA61140.1"/>
    </source>
</evidence>
<proteinExistence type="predicted"/>
<dbReference type="CDD" id="cd02440">
    <property type="entry name" value="AdoMet_MTases"/>
    <property type="match status" value="1"/>
</dbReference>
<dbReference type="Pfam" id="PF08241">
    <property type="entry name" value="Methyltransf_11"/>
    <property type="match status" value="1"/>
</dbReference>
<sequence length="219" mass="24749">MAGLISALIGMTIEKTPAWNRLCSRLVSVRTSAIPLEVYRSSKKLNLGCSVHRLPTYINVDVQEKFKPDIVSNATSLAFAGDNEYDLIRASHILEHFDLKDCRSVLAEWRRVLKPGGYLIVCVPFYEALAWRTVLWPKGLALDERTLKNGWINGLFALDLPAEFRHKMVFSEASLRGLLHECGFQVKARLSYFKEEPYTLGIKDDSCNAFSLNLAAVKR</sequence>
<dbReference type="PATRIC" id="fig|42253.5.peg.4703"/>
<dbReference type="InterPro" id="IPR013216">
    <property type="entry name" value="Methyltransf_11"/>
</dbReference>
<dbReference type="RefSeq" id="WP_083448299.1">
    <property type="nucleotide sequence ID" value="NZ_CP011801.1"/>
</dbReference>
<dbReference type="KEGG" id="nmv:NITMOv2_4771"/>
<organism evidence="2 3">
    <name type="scientific">Nitrospira moscoviensis</name>
    <dbReference type="NCBI Taxonomy" id="42253"/>
    <lineage>
        <taxon>Bacteria</taxon>
        <taxon>Pseudomonadati</taxon>
        <taxon>Nitrospirota</taxon>
        <taxon>Nitrospiria</taxon>
        <taxon>Nitrospirales</taxon>
        <taxon>Nitrospiraceae</taxon>
        <taxon>Nitrospira</taxon>
    </lineage>
</organism>
<dbReference type="InterPro" id="IPR029063">
    <property type="entry name" value="SAM-dependent_MTases_sf"/>
</dbReference>
<dbReference type="AlphaFoldDB" id="A0A0K2GJL1"/>
<name>A0A0K2GJL1_NITMO</name>
<protein>
    <recommendedName>
        <fullName evidence="1">Methyltransferase type 11 domain-containing protein</fullName>
    </recommendedName>
</protein>
<feature type="domain" description="Methyltransferase type 11" evidence="1">
    <location>
        <begin position="68"/>
        <end position="121"/>
    </location>
</feature>
<gene>
    <name evidence="2" type="ORF">NITMOv2_4771</name>
</gene>
<evidence type="ECO:0000313" key="3">
    <source>
        <dbReference type="Proteomes" id="UP000069205"/>
    </source>
</evidence>
<keyword evidence="3" id="KW-1185">Reference proteome</keyword>
<dbReference type="STRING" id="42253.NITMOv2_4771"/>
<evidence type="ECO:0000259" key="1">
    <source>
        <dbReference type="Pfam" id="PF08241"/>
    </source>
</evidence>
<reference evidence="2 3" key="1">
    <citation type="journal article" date="2015" name="Proc. Natl. Acad. Sci. U.S.A.">
        <title>Expanded metabolic versatility of ubiquitous nitrite-oxidizing bacteria from the genus Nitrospira.</title>
        <authorList>
            <person name="Koch H."/>
            <person name="Lucker S."/>
            <person name="Albertsen M."/>
            <person name="Kitzinger K."/>
            <person name="Herbold C."/>
            <person name="Spieck E."/>
            <person name="Nielsen P.H."/>
            <person name="Wagner M."/>
            <person name="Daims H."/>
        </authorList>
    </citation>
    <scope>NUCLEOTIDE SEQUENCE [LARGE SCALE GENOMIC DNA]</scope>
    <source>
        <strain evidence="2 3">NSP M-1</strain>
    </source>
</reference>
<dbReference type="SUPFAM" id="SSF53335">
    <property type="entry name" value="S-adenosyl-L-methionine-dependent methyltransferases"/>
    <property type="match status" value="1"/>
</dbReference>
<dbReference type="Gene3D" id="3.40.50.150">
    <property type="entry name" value="Vaccinia Virus protein VP39"/>
    <property type="match status" value="1"/>
</dbReference>
<accession>A0A0K2GJL1</accession>
<dbReference type="OrthoDB" id="9801954at2"/>
<dbReference type="GO" id="GO:0008757">
    <property type="term" value="F:S-adenosylmethionine-dependent methyltransferase activity"/>
    <property type="evidence" value="ECO:0007669"/>
    <property type="project" value="InterPro"/>
</dbReference>
<dbReference type="Proteomes" id="UP000069205">
    <property type="component" value="Chromosome"/>
</dbReference>